<reference evidence="1" key="1">
    <citation type="journal article" date="2015" name="Nature">
        <title>Complex archaea that bridge the gap between prokaryotes and eukaryotes.</title>
        <authorList>
            <person name="Spang A."/>
            <person name="Saw J.H."/>
            <person name="Jorgensen S.L."/>
            <person name="Zaremba-Niedzwiedzka K."/>
            <person name="Martijn J."/>
            <person name="Lind A.E."/>
            <person name="van Eijk R."/>
            <person name="Schleper C."/>
            <person name="Guy L."/>
            <person name="Ettema T.J."/>
        </authorList>
    </citation>
    <scope>NUCLEOTIDE SEQUENCE</scope>
</reference>
<dbReference type="EMBL" id="LAZR01035216">
    <property type="protein sequence ID" value="KKL28100.1"/>
    <property type="molecule type" value="Genomic_DNA"/>
</dbReference>
<protein>
    <submittedName>
        <fullName evidence="1">Uncharacterized protein</fullName>
    </submittedName>
</protein>
<name>A0A0F9C1L6_9ZZZZ</name>
<comment type="caution">
    <text evidence="1">The sequence shown here is derived from an EMBL/GenBank/DDBJ whole genome shotgun (WGS) entry which is preliminary data.</text>
</comment>
<dbReference type="AlphaFoldDB" id="A0A0F9C1L6"/>
<proteinExistence type="predicted"/>
<gene>
    <name evidence="1" type="ORF">LCGC14_2378570</name>
</gene>
<accession>A0A0F9C1L6</accession>
<sequence>MTRNEFEKKIESKISEMDYEIIEKVYLYYPGIDNAEGKVQVADLYSQFGMNIFHDMHKRAIDMERIEKIEIINYHNYTDERFGLATP</sequence>
<evidence type="ECO:0000313" key="1">
    <source>
        <dbReference type="EMBL" id="KKL28100.1"/>
    </source>
</evidence>
<organism evidence="1">
    <name type="scientific">marine sediment metagenome</name>
    <dbReference type="NCBI Taxonomy" id="412755"/>
    <lineage>
        <taxon>unclassified sequences</taxon>
        <taxon>metagenomes</taxon>
        <taxon>ecological metagenomes</taxon>
    </lineage>
</organism>